<dbReference type="CDD" id="cd19607">
    <property type="entry name" value="GTA_TIM-barrel-like"/>
    <property type="match status" value="1"/>
</dbReference>
<dbReference type="InterPro" id="IPR032876">
    <property type="entry name" value="J_dom"/>
</dbReference>
<reference evidence="4 5" key="1">
    <citation type="submission" date="2019-04" db="EMBL/GenBank/DDBJ databases">
        <title>Mesorhizobium composti sp. nov., isolated from compost.</title>
        <authorList>
            <person name="Lin S.-Y."/>
            <person name="Hameed A."/>
            <person name="Hsieh Y.-T."/>
            <person name="Young C.-C."/>
        </authorList>
    </citation>
    <scope>NUCLEOTIDE SEQUENCE [LARGE SCALE GENOMIC DNA]</scope>
    <source>
        <strain evidence="4 5">CC-YTH430</strain>
    </source>
</reference>
<dbReference type="Pfam" id="PF13550">
    <property type="entry name" value="Phage-tail_3"/>
    <property type="match status" value="1"/>
</dbReference>
<dbReference type="RefSeq" id="WP_136357946.1">
    <property type="nucleotide sequence ID" value="NZ_SSNY01000007.1"/>
</dbReference>
<feature type="domain" description="Tip attachment protein J" evidence="2">
    <location>
        <begin position="788"/>
        <end position="951"/>
    </location>
</feature>
<evidence type="ECO:0000259" key="1">
    <source>
        <dbReference type="Pfam" id="PF13547"/>
    </source>
</evidence>
<evidence type="ECO:0000259" key="3">
    <source>
        <dbReference type="Pfam" id="PF23666"/>
    </source>
</evidence>
<organism evidence="4 5">
    <name type="scientific">Ollibium composti</name>
    <dbReference type="NCBI Taxonomy" id="2675109"/>
    <lineage>
        <taxon>Bacteria</taxon>
        <taxon>Pseudomonadati</taxon>
        <taxon>Pseudomonadota</taxon>
        <taxon>Alphaproteobacteria</taxon>
        <taxon>Hyphomicrobiales</taxon>
        <taxon>Phyllobacteriaceae</taxon>
        <taxon>Ollibium</taxon>
    </lineage>
</organism>
<dbReference type="Pfam" id="PF23666">
    <property type="entry name" value="Rcc01698_C"/>
    <property type="match status" value="1"/>
</dbReference>
<sequence>MATILLQAAGAYLGGLLGPVGTAIGTAAGALAGYAVDRALINGTNRIEGPRLSGARPFTAEEGVALPRLYGTARLGGILIWATRFEESKATRRQGKLGPKVTEYSYHANVAFALCEGQIAGIRRIWADGREIDRETVELRVYQGTAEQPADPLIEAKQGAGNTPAYRDVAYVVLDRLPIGDYGNRVPQMQFEIIRPVGELHRSVRAVALLPGAIEYGLSPALVSRQHRPGEEDAVNRNVLFAGTDIAASLDELQATCPNLEHVALIVTWFGDDLRAGHCRIRPAVTTASGSGLSSDWVVSGVQRADAPVVSRHDGGAAYGGTPSDRSVIDAIAEIKARGLGVTLYPFLMMDIPDGNGLPDPYGRPAQPSYPWRGRITAEPAPLLPGSADRTAAARAQVDAFCGAALPGQFFVSGDTVMFAGSASDWGYRRLILHYAHLAARAGGVDAFLIGSELRGLTTLRDQADAFPFVEQLCALAADARTVLGAGTRITYGADWSEYFGHHPADGSGDVFFHLDALWAHPAIDAVGIDNYMPLSDWRDADYAGGNPDGFASPYDPAGLAGAIAGGEGFDWYYPDVAARDARARVPITDGAYGKPWTYRYKDIVGWWSNRHFDRVGGIEKASPTAWVPQAKPIWMTELGCPAVDKGPNQPNVFPDPKSAENGMPYFSGGGRSDAAQHRFLEAHARHWDVAAVGFDDAANPLSSVYGGRMVDFSRIYLWAWDARPFPAFPLRGDLWSDGANWNRGHWLNGRIANPALGDLVNAILADHGQPTADTGAVTGSVAGYVVDDPTSARAALEPLLDLFGLVVAQGADRLVLRQTGASGTAALAVSEFVAVSDGPVIETKREPEHNLPAEAILTFRDPLGEYQAASVRSVRLGAPGSRQHALSFPGVLEAGQARALLDDWLKRTWYGRETTSFSLPQPQVDVAPGTIVTVAASGNPSEFIVTEVEDGLVRKVSARQITRGAPAVWSGALPSVSVSAPAIVGQPHVLFLDLPAAVGSGAPQDQFRVAAWQKPWRSQAIFVAPEETGFTARALVTKRASLGRLTAALGSGFAGRIDRAGSLFVELFDTGIASISRLQLLNGANAASIRSATGAWEILQFEAAEEVAPQVWKLSGLLRGQLGTTDAMAAGAPAGADFVVLDDAVTPAGLLAGEVGLSLNWRAGPSSLDFSTDNFVQTAQVGGVRALLPYAPVHLRAKRNDGDVMLSWIRCGRIDADQWEGSEVPLGEESEQYRVEIAPVGGPVIRMVDVAESRWIYDAAAIASDFGGLPAAIDLTVRQLGTSIGWGLPASRRLALV</sequence>
<proteinExistence type="predicted"/>
<protein>
    <submittedName>
        <fullName evidence="4">Host specificity protein</fullName>
    </submittedName>
</protein>
<dbReference type="EMBL" id="SSNY01000007">
    <property type="protein sequence ID" value="THF56675.1"/>
    <property type="molecule type" value="Genomic_DNA"/>
</dbReference>
<dbReference type="InterPro" id="IPR056490">
    <property type="entry name" value="Rcc01698_C"/>
</dbReference>
<evidence type="ECO:0000313" key="4">
    <source>
        <dbReference type="EMBL" id="THF56675.1"/>
    </source>
</evidence>
<gene>
    <name evidence="4" type="ORF">E6C48_13290</name>
</gene>
<dbReference type="Proteomes" id="UP000306441">
    <property type="component" value="Unassembled WGS sequence"/>
</dbReference>
<feature type="domain" description="GTA TIM-barrel-like" evidence="1">
    <location>
        <begin position="426"/>
        <end position="730"/>
    </location>
</feature>
<name>A0ABY2Q5J8_9HYPH</name>
<dbReference type="Pfam" id="PF13547">
    <property type="entry name" value="GTA_TIM"/>
    <property type="match status" value="1"/>
</dbReference>
<comment type="caution">
    <text evidence="4">The sequence shown here is derived from an EMBL/GenBank/DDBJ whole genome shotgun (WGS) entry which is preliminary data.</text>
</comment>
<dbReference type="InterPro" id="IPR025195">
    <property type="entry name" value="GTA_TIM_dom"/>
</dbReference>
<keyword evidence="5" id="KW-1185">Reference proteome</keyword>
<evidence type="ECO:0000259" key="2">
    <source>
        <dbReference type="Pfam" id="PF13550"/>
    </source>
</evidence>
<feature type="domain" description="Rcc01698-like C-terminal" evidence="3">
    <location>
        <begin position="1041"/>
        <end position="1140"/>
    </location>
</feature>
<accession>A0ABY2Q5J8</accession>
<dbReference type="Gene3D" id="3.20.20.80">
    <property type="entry name" value="Glycosidases"/>
    <property type="match status" value="1"/>
</dbReference>
<evidence type="ECO:0000313" key="5">
    <source>
        <dbReference type="Proteomes" id="UP000306441"/>
    </source>
</evidence>